<dbReference type="AlphaFoldDB" id="A0A179EW36"/>
<protein>
    <recommendedName>
        <fullName evidence="8">Cd(2+)-exporting ATPase</fullName>
        <ecNumber evidence="8">7.2.2.21</ecNumber>
    </recommendedName>
</protein>
<dbReference type="InterPro" id="IPR027256">
    <property type="entry name" value="P-typ_ATPase_IB"/>
</dbReference>
<keyword evidence="6" id="KW-0406">Ion transport</keyword>
<feature type="transmembrane region" description="Helical" evidence="10">
    <location>
        <begin position="252"/>
        <end position="274"/>
    </location>
</feature>
<dbReference type="PRINTS" id="PR00119">
    <property type="entry name" value="CATATPASE"/>
</dbReference>
<dbReference type="GO" id="GO:0016887">
    <property type="term" value="F:ATP hydrolysis activity"/>
    <property type="evidence" value="ECO:0007669"/>
    <property type="project" value="InterPro"/>
</dbReference>
<dbReference type="NCBIfam" id="TIGR01494">
    <property type="entry name" value="ATPase_P-type"/>
    <property type="match status" value="1"/>
</dbReference>
<evidence type="ECO:0000256" key="7">
    <source>
        <dbReference type="ARBA" id="ARBA00023136"/>
    </source>
</evidence>
<evidence type="ECO:0000313" key="12">
    <source>
        <dbReference type="EMBL" id="OAQ57043.1"/>
    </source>
</evidence>
<dbReference type="SUPFAM" id="SSF81665">
    <property type="entry name" value="Calcium ATPase, transmembrane domain M"/>
    <property type="match status" value="1"/>
</dbReference>
<dbReference type="SUPFAM" id="SSF56784">
    <property type="entry name" value="HAD-like"/>
    <property type="match status" value="1"/>
</dbReference>
<dbReference type="GO" id="GO:0005886">
    <property type="term" value="C:plasma membrane"/>
    <property type="evidence" value="ECO:0007669"/>
    <property type="project" value="UniProtKB-SubCell"/>
</dbReference>
<dbReference type="InterPro" id="IPR001757">
    <property type="entry name" value="P_typ_ATPase"/>
</dbReference>
<keyword evidence="4 10" id="KW-0812">Transmembrane</keyword>
<dbReference type="Pfam" id="PF00702">
    <property type="entry name" value="Hydrolase"/>
    <property type="match status" value="1"/>
</dbReference>
<gene>
    <name evidence="12" type="ORF">A6E74_01315</name>
</gene>
<dbReference type="InterPro" id="IPR023214">
    <property type="entry name" value="HAD_sf"/>
</dbReference>
<sequence length="592" mass="64273">MTHLKKFLLTVLIGGIALISEFIFHQSQLAFFLIAVTGGILAFLMFLEMIKTLRSGKYGVDILAITAIVATLIVKEYWASLMILIMLTGGDSLEDYANQKASKELQALLDNTPQTAHKWIDGNWQELPVEQIEVNDKLVVKPGETIPVDGRVIKGSSEIDESSLTGESQPITKNIGDMLLSGSINGDRSLEMRVEKRAADSQYQLILNLVQESKEKPAKFVRMADRYAVPFTLVAYFIGGIAWWLSGDPHRFVEVLVVASPCPLILAAPVALVAGMSRSSKNGIVVKNGTTLEKLAVTKTIAFDKTGTITKGQLEVTAVQPAGKLSKEELLMYAASAEQESSHILARSLVSYAKNQKLLPTSELKEIVGQGIEARIDNHFLQVGRAKWLGVPEIASEETIIYVAFDREFVGTIHFADVIRPEATNAIKQLKDFHLKQVMMLTGDNQTVAQTIAKKVGITTVHAQCLPQDKWQILADVPEKQRPVTMVGDGVNDAPALSAADVGIAMGAHGATAASESADVVILKDDLTRVPEAVLIAKETMRIARQSVLIGIFICIALMLIASFGIIPALLGAMLQEVVDTVSILSALRAKK</sequence>
<evidence type="ECO:0000256" key="3">
    <source>
        <dbReference type="ARBA" id="ARBA00022539"/>
    </source>
</evidence>
<dbReference type="InterPro" id="IPR018303">
    <property type="entry name" value="ATPase_P-typ_P_site"/>
</dbReference>
<proteinExistence type="inferred from homology"/>
<dbReference type="GO" id="GO:0046872">
    <property type="term" value="F:metal ion binding"/>
    <property type="evidence" value="ECO:0007669"/>
    <property type="project" value="UniProtKB-KW"/>
</dbReference>
<feature type="transmembrane region" description="Helical" evidence="10">
    <location>
        <begin position="227"/>
        <end position="246"/>
    </location>
</feature>
<keyword evidence="10" id="KW-1003">Cell membrane</keyword>
<evidence type="ECO:0000259" key="11">
    <source>
        <dbReference type="Pfam" id="PF00122"/>
    </source>
</evidence>
<dbReference type="InterPro" id="IPR036412">
    <property type="entry name" value="HAD-like_sf"/>
</dbReference>
<dbReference type="InterPro" id="IPR059000">
    <property type="entry name" value="ATPase_P-type_domA"/>
</dbReference>
<dbReference type="InterPro" id="IPR008250">
    <property type="entry name" value="ATPase_P-typ_transduc_dom_A_sf"/>
</dbReference>
<dbReference type="NCBIfam" id="TIGR01512">
    <property type="entry name" value="ATPase-IB2_Cd"/>
    <property type="match status" value="1"/>
</dbReference>
<evidence type="ECO:0000256" key="2">
    <source>
        <dbReference type="ARBA" id="ARBA00006024"/>
    </source>
</evidence>
<dbReference type="InterPro" id="IPR023298">
    <property type="entry name" value="ATPase_P-typ_TM_dom_sf"/>
</dbReference>
<dbReference type="Pfam" id="PF00122">
    <property type="entry name" value="E1-E2_ATPase"/>
    <property type="match status" value="1"/>
</dbReference>
<keyword evidence="10" id="KW-0067">ATP-binding</keyword>
<accession>A0A179EW36</accession>
<comment type="similarity">
    <text evidence="2 10">Belongs to the cation transport ATPase (P-type) (TC 3.A.3) family. Type IB subfamily.</text>
</comment>
<evidence type="ECO:0000313" key="13">
    <source>
        <dbReference type="Proteomes" id="UP000078516"/>
    </source>
</evidence>
<dbReference type="EMBL" id="LWMN01000001">
    <property type="protein sequence ID" value="OAQ57043.1"/>
    <property type="molecule type" value="Genomic_DNA"/>
</dbReference>
<feature type="transmembrane region" description="Helical" evidence="10">
    <location>
        <begin position="548"/>
        <end position="571"/>
    </location>
</feature>
<comment type="catalytic activity">
    <reaction evidence="9">
        <text>Cd(2+)(in) + ATP + H2O = Cd(2+)(out) + ADP + phosphate + H(+)</text>
        <dbReference type="Rhea" id="RHEA:12132"/>
        <dbReference type="ChEBI" id="CHEBI:15377"/>
        <dbReference type="ChEBI" id="CHEBI:15378"/>
        <dbReference type="ChEBI" id="CHEBI:30616"/>
        <dbReference type="ChEBI" id="CHEBI:43474"/>
        <dbReference type="ChEBI" id="CHEBI:48775"/>
        <dbReference type="ChEBI" id="CHEBI:456216"/>
        <dbReference type="EC" id="7.2.2.21"/>
    </reaction>
</comment>
<dbReference type="PANTHER" id="PTHR48085">
    <property type="entry name" value="CADMIUM/ZINC-TRANSPORTING ATPASE HMA2-RELATED"/>
    <property type="match status" value="1"/>
</dbReference>
<dbReference type="Gene3D" id="3.40.50.1000">
    <property type="entry name" value="HAD superfamily/HAD-like"/>
    <property type="match status" value="1"/>
</dbReference>
<dbReference type="InterPro" id="IPR023299">
    <property type="entry name" value="ATPase_P-typ_cyto_dom_N"/>
</dbReference>
<dbReference type="PANTHER" id="PTHR48085:SF5">
    <property type="entry name" value="CADMIUM_ZINC-TRANSPORTING ATPASE HMA4-RELATED"/>
    <property type="match status" value="1"/>
</dbReference>
<feature type="transmembrane region" description="Helical" evidence="10">
    <location>
        <begin position="7"/>
        <end position="24"/>
    </location>
</feature>
<evidence type="ECO:0000256" key="8">
    <source>
        <dbReference type="ARBA" id="ARBA00039103"/>
    </source>
</evidence>
<name>A0A179EW36_ENTTH</name>
<feature type="transmembrane region" description="Helical" evidence="10">
    <location>
        <begin position="30"/>
        <end position="47"/>
    </location>
</feature>
<keyword evidence="10" id="KW-0547">Nucleotide-binding</keyword>
<evidence type="ECO:0000256" key="5">
    <source>
        <dbReference type="ARBA" id="ARBA00022989"/>
    </source>
</evidence>
<dbReference type="SUPFAM" id="SSF81653">
    <property type="entry name" value="Calcium ATPase, transduction domain A"/>
    <property type="match status" value="1"/>
</dbReference>
<dbReference type="Gene3D" id="3.40.1110.10">
    <property type="entry name" value="Calcium-transporting ATPase, cytoplasmic domain N"/>
    <property type="match status" value="1"/>
</dbReference>
<dbReference type="GO" id="GO:0005524">
    <property type="term" value="F:ATP binding"/>
    <property type="evidence" value="ECO:0007669"/>
    <property type="project" value="UniProtKB-UniRule"/>
</dbReference>
<dbReference type="GO" id="GO:0008551">
    <property type="term" value="F:P-type cadmium transporter activity"/>
    <property type="evidence" value="ECO:0007669"/>
    <property type="project" value="UniProtKB-EC"/>
</dbReference>
<dbReference type="Proteomes" id="UP000078516">
    <property type="component" value="Unassembled WGS sequence"/>
</dbReference>
<dbReference type="InterPro" id="IPR051014">
    <property type="entry name" value="Cation_Transport_ATPase_IB"/>
</dbReference>
<reference evidence="12 13" key="1">
    <citation type="submission" date="2016-04" db="EMBL/GenBank/DDBJ databases">
        <title>Draft genome of an Enterococcus thailandicus strain isolated from bovine feces.</title>
        <authorList>
            <person name="Beukers A.G."/>
            <person name="Zaheer R."/>
            <person name="Goji N."/>
            <person name="Cook S.R."/>
            <person name="Amoako K."/>
            <person name="Chaves A.V."/>
            <person name="Ward M.P."/>
            <person name="Mcallister T.A."/>
        </authorList>
    </citation>
    <scope>NUCLEOTIDE SEQUENCE [LARGE SCALE GENOMIC DNA]</scope>
    <source>
        <strain evidence="12 13">F0711D 46</strain>
    </source>
</reference>
<keyword evidence="6" id="KW-0813">Transport</keyword>
<comment type="subcellular location">
    <subcellularLocation>
        <location evidence="1">Cell membrane</location>
        <topology evidence="1">Multi-pass membrane protein</topology>
    </subcellularLocation>
</comment>
<comment type="caution">
    <text evidence="12">The sequence shown here is derived from an EMBL/GenBank/DDBJ whole genome shotgun (WGS) entry which is preliminary data.</text>
</comment>
<keyword evidence="10" id="KW-0479">Metal-binding</keyword>
<evidence type="ECO:0000256" key="9">
    <source>
        <dbReference type="ARBA" id="ARBA00049338"/>
    </source>
</evidence>
<keyword evidence="3" id="KW-0104">Cadmium</keyword>
<dbReference type="EC" id="7.2.2.21" evidence="8"/>
<dbReference type="RefSeq" id="WP_067480931.1">
    <property type="nucleotide sequence ID" value="NZ_BSWX01000002.1"/>
</dbReference>
<dbReference type="KEGG" id="eth:CK496_08060"/>
<keyword evidence="7 10" id="KW-0472">Membrane</keyword>
<keyword evidence="5 10" id="KW-1133">Transmembrane helix</keyword>
<evidence type="ECO:0000256" key="10">
    <source>
        <dbReference type="RuleBase" id="RU362081"/>
    </source>
</evidence>
<keyword evidence="13" id="KW-1185">Reference proteome</keyword>
<dbReference type="Gene3D" id="2.70.150.10">
    <property type="entry name" value="Calcium-transporting ATPase, cytoplasmic transduction domain A"/>
    <property type="match status" value="1"/>
</dbReference>
<dbReference type="CDD" id="cd07544">
    <property type="entry name" value="P-type_ATPase_HM"/>
    <property type="match status" value="1"/>
</dbReference>
<feature type="domain" description="P-type ATPase A" evidence="11">
    <location>
        <begin position="112"/>
        <end position="211"/>
    </location>
</feature>
<dbReference type="PRINTS" id="PR00120">
    <property type="entry name" value="HATPASE"/>
</dbReference>
<dbReference type="FunFam" id="2.70.150.10:FF:000002">
    <property type="entry name" value="Copper-transporting ATPase 1, putative"/>
    <property type="match status" value="1"/>
</dbReference>
<organism evidence="12 13">
    <name type="scientific">Enterococcus thailandicus</name>
    <dbReference type="NCBI Taxonomy" id="417368"/>
    <lineage>
        <taxon>Bacteria</taxon>
        <taxon>Bacillati</taxon>
        <taxon>Bacillota</taxon>
        <taxon>Bacilli</taxon>
        <taxon>Lactobacillales</taxon>
        <taxon>Enterococcaceae</taxon>
        <taxon>Enterococcus</taxon>
    </lineage>
</organism>
<evidence type="ECO:0000256" key="6">
    <source>
        <dbReference type="ARBA" id="ARBA00023065"/>
    </source>
</evidence>
<dbReference type="PROSITE" id="PS00154">
    <property type="entry name" value="ATPASE_E1_E2"/>
    <property type="match status" value="1"/>
</dbReference>
<evidence type="ECO:0000256" key="1">
    <source>
        <dbReference type="ARBA" id="ARBA00004651"/>
    </source>
</evidence>
<dbReference type="NCBIfam" id="TIGR01525">
    <property type="entry name" value="ATPase-IB_hvy"/>
    <property type="match status" value="1"/>
</dbReference>
<dbReference type="GeneID" id="77487593"/>
<evidence type="ECO:0000256" key="4">
    <source>
        <dbReference type="ARBA" id="ARBA00022692"/>
    </source>
</evidence>